<evidence type="ECO:0000313" key="2">
    <source>
        <dbReference type="EMBL" id="VCU54764.1"/>
    </source>
</evidence>
<evidence type="ECO:0000313" key="3">
    <source>
        <dbReference type="Proteomes" id="UP000279841"/>
    </source>
</evidence>
<dbReference type="Proteomes" id="UP000825379">
    <property type="component" value="Plasmid pAA1-1b"/>
</dbReference>
<dbReference type="EMBL" id="AP024927">
    <property type="protein sequence ID" value="BCZ88101.1"/>
    <property type="molecule type" value="Genomic_DNA"/>
</dbReference>
<evidence type="ECO:0000313" key="4">
    <source>
        <dbReference type="Proteomes" id="UP000825379"/>
    </source>
</evidence>
<dbReference type="EMBL" id="LR027520">
    <property type="protein sequence ID" value="VCU54764.1"/>
    <property type="molecule type" value="Genomic_DNA"/>
</dbReference>
<dbReference type="AlphaFoldDB" id="A0A3P4AWA0"/>
<dbReference type="Pfam" id="PF13384">
    <property type="entry name" value="HTH_23"/>
    <property type="match status" value="1"/>
</dbReference>
<dbReference type="Proteomes" id="UP000279841">
    <property type="component" value="Plasmid 4"/>
</dbReference>
<reference evidence="2 3" key="1">
    <citation type="submission" date="2018-10" db="EMBL/GenBank/DDBJ databases">
        <authorList>
            <person name="Peiro R."/>
            <person name="Begona"/>
            <person name="Cbmso G."/>
            <person name="Lopez M."/>
            <person name="Gonzalez S."/>
            <person name="Sacristan E."/>
            <person name="Castillo E."/>
        </authorList>
    </citation>
    <scope>NUCLEOTIDE SEQUENCE [LARGE SCALE GENOMIC DNA]</scope>
    <source>
        <strain evidence="2">TTHNAR1</strain>
        <plasmid evidence="3">4</plasmid>
    </source>
</reference>
<reference evidence="1" key="2">
    <citation type="submission" date="2021-07" db="EMBL/GenBank/DDBJ databases">
        <title>Complete genome sequences of four Thermus thermophilus strains isolated from Arima Hot Spring in Japan.</title>
        <authorList>
            <person name="Tomariguchi N."/>
            <person name="Ueno Y."/>
            <person name="Miyazaki K."/>
        </authorList>
    </citation>
    <scope>NUCLEOTIDE SEQUENCE</scope>
    <source>
        <strain evidence="1">AA1-1</strain>
        <plasmid evidence="1">pAA1-1b</plasmid>
    </source>
</reference>
<geneLocation type="plasmid" evidence="2 3">
    <name>4</name>
</geneLocation>
<gene>
    <name evidence="1" type="ORF">TthAA11_22830</name>
    <name evidence="2" type="ORF">TTHNP4_00172</name>
</gene>
<keyword evidence="2" id="KW-0614">Plasmid</keyword>
<dbReference type="SUPFAM" id="SSF46689">
    <property type="entry name" value="Homeodomain-like"/>
    <property type="match status" value="1"/>
</dbReference>
<geneLocation type="plasmid" evidence="1 4">
    <name>pAA1-1b</name>
</geneLocation>
<dbReference type="RefSeq" id="WP_124105663.1">
    <property type="nucleotide sequence ID" value="NZ_AP019793.1"/>
</dbReference>
<dbReference type="InterPro" id="IPR009057">
    <property type="entry name" value="Homeodomain-like_sf"/>
</dbReference>
<evidence type="ECO:0000313" key="1">
    <source>
        <dbReference type="EMBL" id="BCZ88101.1"/>
    </source>
</evidence>
<accession>A0A3P4AWA0</accession>
<organism evidence="2 3">
    <name type="scientific">Thermus thermophilus</name>
    <dbReference type="NCBI Taxonomy" id="274"/>
    <lineage>
        <taxon>Bacteria</taxon>
        <taxon>Thermotogati</taxon>
        <taxon>Deinococcota</taxon>
        <taxon>Deinococci</taxon>
        <taxon>Thermales</taxon>
        <taxon>Thermaceae</taxon>
        <taxon>Thermus</taxon>
    </lineage>
</organism>
<sequence length="161" mass="18861">MRLTKHQRRPRLELKLRHHPDNLHALYRESKDPVERARWHAIWLLATGHAIPQVAQTLGYSTCWVRDTLPRHNEGQPPLLSSELQEAFRQALLQSHPQDGIWTIRNAALWLSERLGRPVDPRRAWNWRRRLGFAPLRPRHWGGTPSYARVQGRASSGFCPR</sequence>
<name>A0A3P4AWA0_THETH</name>
<protein>
    <submittedName>
        <fullName evidence="1">Transposase</fullName>
    </submittedName>
</protein>
<proteinExistence type="predicted"/>